<keyword evidence="1" id="KW-0732">Signal</keyword>
<feature type="chain" id="PRO_5035451470" evidence="1">
    <location>
        <begin position="20"/>
        <end position="303"/>
    </location>
</feature>
<dbReference type="SUPFAM" id="SSF54197">
    <property type="entry name" value="HIT-like"/>
    <property type="match status" value="1"/>
</dbReference>
<dbReference type="InterPro" id="IPR036265">
    <property type="entry name" value="HIT-like_sf"/>
</dbReference>
<evidence type="ECO:0000313" key="2">
    <source>
        <dbReference type="EMBL" id="KAH7367403.1"/>
    </source>
</evidence>
<dbReference type="Gene3D" id="3.30.428.30">
    <property type="entry name" value="HIT family - CDH-like"/>
    <property type="match status" value="1"/>
</dbReference>
<sequence>MQIHHTVLAFLALTTASNARHGSRSSQLNKPRNVIYCSASDIAHHRVSGCDCRPKIEQNTCEKQCNTTSCTPQLTNVKHVNDCSAGCRLDSDGDCKGCGLWFHSVCGCVKDPSDPKKCLADVPISQGSPNTWIRLVNEDPKEHDLITSTSMIPGILDMTGAPSPYFERGWVYGQKQWKAGNQSLAMNPWVVRTMEQVHIHICELNTDLRDVFNQQTLKTDKRLVPLDTKVQKYRSLFCIGVKKDEVIDNFVALLAEKIRYEGTKKGSVCPELFGAGMMMDDQRRTWACATTERHGPLGLFCKK</sequence>
<accession>A0A8K0TJ79</accession>
<dbReference type="AlphaFoldDB" id="A0A8K0TJ79"/>
<name>A0A8K0TJ79_9PEZI</name>
<evidence type="ECO:0000256" key="1">
    <source>
        <dbReference type="SAM" id="SignalP"/>
    </source>
</evidence>
<proteinExistence type="predicted"/>
<organism evidence="2 3">
    <name type="scientific">Plectosphaerella cucumerina</name>
    <dbReference type="NCBI Taxonomy" id="40658"/>
    <lineage>
        <taxon>Eukaryota</taxon>
        <taxon>Fungi</taxon>
        <taxon>Dikarya</taxon>
        <taxon>Ascomycota</taxon>
        <taxon>Pezizomycotina</taxon>
        <taxon>Sordariomycetes</taxon>
        <taxon>Hypocreomycetidae</taxon>
        <taxon>Glomerellales</taxon>
        <taxon>Plectosphaerellaceae</taxon>
        <taxon>Plectosphaerella</taxon>
    </lineage>
</organism>
<keyword evidence="3" id="KW-1185">Reference proteome</keyword>
<dbReference type="OrthoDB" id="4932058at2759"/>
<feature type="signal peptide" evidence="1">
    <location>
        <begin position="1"/>
        <end position="19"/>
    </location>
</feature>
<reference evidence="2" key="1">
    <citation type="journal article" date="2021" name="Nat. Commun.">
        <title>Genetic determinants of endophytism in the Arabidopsis root mycobiome.</title>
        <authorList>
            <person name="Mesny F."/>
            <person name="Miyauchi S."/>
            <person name="Thiergart T."/>
            <person name="Pickel B."/>
            <person name="Atanasova L."/>
            <person name="Karlsson M."/>
            <person name="Huettel B."/>
            <person name="Barry K.W."/>
            <person name="Haridas S."/>
            <person name="Chen C."/>
            <person name="Bauer D."/>
            <person name="Andreopoulos W."/>
            <person name="Pangilinan J."/>
            <person name="LaButti K."/>
            <person name="Riley R."/>
            <person name="Lipzen A."/>
            <person name="Clum A."/>
            <person name="Drula E."/>
            <person name="Henrissat B."/>
            <person name="Kohler A."/>
            <person name="Grigoriev I.V."/>
            <person name="Martin F.M."/>
            <person name="Hacquard S."/>
        </authorList>
    </citation>
    <scope>NUCLEOTIDE SEQUENCE</scope>
    <source>
        <strain evidence="2">MPI-CAGE-AT-0016</strain>
    </source>
</reference>
<gene>
    <name evidence="2" type="ORF">B0T11DRAFT_275232</name>
</gene>
<comment type="caution">
    <text evidence="2">The sequence shown here is derived from an EMBL/GenBank/DDBJ whole genome shotgun (WGS) entry which is preliminary data.</text>
</comment>
<protein>
    <submittedName>
        <fullName evidence="2">Uncharacterized protein</fullName>
    </submittedName>
</protein>
<evidence type="ECO:0000313" key="3">
    <source>
        <dbReference type="Proteomes" id="UP000813385"/>
    </source>
</evidence>
<dbReference type="EMBL" id="JAGPXD010000002">
    <property type="protein sequence ID" value="KAH7367403.1"/>
    <property type="molecule type" value="Genomic_DNA"/>
</dbReference>
<dbReference type="Proteomes" id="UP000813385">
    <property type="component" value="Unassembled WGS sequence"/>
</dbReference>